<keyword evidence="18" id="KW-1185">Reference proteome</keyword>
<dbReference type="SUPFAM" id="SSF55008">
    <property type="entry name" value="HMA, heavy metal-associated domain"/>
    <property type="match status" value="3"/>
</dbReference>
<dbReference type="InterPro" id="IPR023299">
    <property type="entry name" value="ATPase_P-typ_cyto_dom_N"/>
</dbReference>
<dbReference type="InterPro" id="IPR006121">
    <property type="entry name" value="HMA_dom"/>
</dbReference>
<accession>A0A9P9BMT5</accession>
<dbReference type="InterPro" id="IPR023298">
    <property type="entry name" value="ATPase_P-typ_TM_dom_sf"/>
</dbReference>
<dbReference type="PANTHER" id="PTHR43520:SF32">
    <property type="entry name" value="COPPER RESISTANCE P-TYPE ATPASE (EUROFUNG)"/>
    <property type="match status" value="1"/>
</dbReference>
<dbReference type="FunFam" id="3.30.70.100:FF:000001">
    <property type="entry name" value="ATPase copper transporting beta"/>
    <property type="match status" value="2"/>
</dbReference>
<feature type="transmembrane region" description="Helical" evidence="15">
    <location>
        <begin position="492"/>
        <end position="509"/>
    </location>
</feature>
<dbReference type="GO" id="GO:0016020">
    <property type="term" value="C:membrane"/>
    <property type="evidence" value="ECO:0007669"/>
    <property type="project" value="UniProtKB-SubCell"/>
</dbReference>
<dbReference type="OrthoDB" id="432719at2759"/>
<evidence type="ECO:0000256" key="2">
    <source>
        <dbReference type="ARBA" id="ARBA00006024"/>
    </source>
</evidence>
<evidence type="ECO:0000256" key="1">
    <source>
        <dbReference type="ARBA" id="ARBA00004127"/>
    </source>
</evidence>
<feature type="transmembrane region" description="Helical" evidence="15">
    <location>
        <begin position="735"/>
        <end position="758"/>
    </location>
</feature>
<keyword evidence="13" id="KW-0406">Ion transport</keyword>
<comment type="subcellular location">
    <subcellularLocation>
        <location evidence="1">Endomembrane system</location>
        <topology evidence="1">Multi-pass membrane protein</topology>
    </subcellularLocation>
    <subcellularLocation>
        <location evidence="15">Membrane</location>
    </subcellularLocation>
</comment>
<evidence type="ECO:0000256" key="12">
    <source>
        <dbReference type="ARBA" id="ARBA00023008"/>
    </source>
</evidence>
<keyword evidence="4 15" id="KW-0812">Transmembrane</keyword>
<dbReference type="RefSeq" id="XP_046012236.1">
    <property type="nucleotide sequence ID" value="XM_046151634.1"/>
</dbReference>
<keyword evidence="5 15" id="KW-0479">Metal-binding</keyword>
<dbReference type="EMBL" id="JAGTJQ010000005">
    <property type="protein sequence ID" value="KAH7030556.1"/>
    <property type="molecule type" value="Genomic_DNA"/>
</dbReference>
<dbReference type="SFLD" id="SFLDG00002">
    <property type="entry name" value="C1.7:_P-type_atpase_like"/>
    <property type="match status" value="1"/>
</dbReference>
<dbReference type="CDD" id="cd00371">
    <property type="entry name" value="HMA"/>
    <property type="match status" value="3"/>
</dbReference>
<reference evidence="17" key="1">
    <citation type="journal article" date="2021" name="Nat. Commun.">
        <title>Genetic determinants of endophytism in the Arabidopsis root mycobiome.</title>
        <authorList>
            <person name="Mesny F."/>
            <person name="Miyauchi S."/>
            <person name="Thiergart T."/>
            <person name="Pickel B."/>
            <person name="Atanasova L."/>
            <person name="Karlsson M."/>
            <person name="Huettel B."/>
            <person name="Barry K.W."/>
            <person name="Haridas S."/>
            <person name="Chen C."/>
            <person name="Bauer D."/>
            <person name="Andreopoulos W."/>
            <person name="Pangilinan J."/>
            <person name="LaButti K."/>
            <person name="Riley R."/>
            <person name="Lipzen A."/>
            <person name="Clum A."/>
            <person name="Drula E."/>
            <person name="Henrissat B."/>
            <person name="Kohler A."/>
            <person name="Grigoriev I.V."/>
            <person name="Martin F.M."/>
            <person name="Hacquard S."/>
        </authorList>
    </citation>
    <scope>NUCLEOTIDE SEQUENCE</scope>
    <source>
        <strain evidence="17">MPI-CAGE-CH-0230</strain>
    </source>
</reference>
<dbReference type="InterPro" id="IPR023214">
    <property type="entry name" value="HAD_sf"/>
</dbReference>
<dbReference type="InterPro" id="IPR036163">
    <property type="entry name" value="HMA_dom_sf"/>
</dbReference>
<feature type="domain" description="HMA" evidence="16">
    <location>
        <begin position="267"/>
        <end position="332"/>
    </location>
</feature>
<feature type="transmembrane region" description="Helical" evidence="15">
    <location>
        <begin position="447"/>
        <end position="467"/>
    </location>
</feature>
<evidence type="ECO:0000256" key="15">
    <source>
        <dbReference type="RuleBase" id="RU362081"/>
    </source>
</evidence>
<dbReference type="GO" id="GO:0016887">
    <property type="term" value="F:ATP hydrolysis activity"/>
    <property type="evidence" value="ECO:0007669"/>
    <property type="project" value="InterPro"/>
</dbReference>
<dbReference type="Gene3D" id="2.70.150.10">
    <property type="entry name" value="Calcium-transporting ATPase, cytoplasmic transduction domain A"/>
    <property type="match status" value="1"/>
</dbReference>
<name>A0A9P9BMT5_9PEZI</name>
<dbReference type="InterPro" id="IPR044492">
    <property type="entry name" value="P_typ_ATPase_HD_dom"/>
</dbReference>
<dbReference type="Gene3D" id="3.30.70.100">
    <property type="match status" value="3"/>
</dbReference>
<dbReference type="SUPFAM" id="SSF81653">
    <property type="entry name" value="Calcium ATPase, transduction domain A"/>
    <property type="match status" value="1"/>
</dbReference>
<comment type="caution">
    <text evidence="17">The sequence shown here is derived from an EMBL/GenBank/DDBJ whole genome shotgun (WGS) entry which is preliminary data.</text>
</comment>
<keyword evidence="11 15" id="KW-1133">Transmembrane helix</keyword>
<evidence type="ECO:0000256" key="7">
    <source>
        <dbReference type="ARBA" id="ARBA00022741"/>
    </source>
</evidence>
<feature type="transmembrane region" description="Helical" evidence="15">
    <location>
        <begin position="778"/>
        <end position="800"/>
    </location>
</feature>
<dbReference type="SUPFAM" id="SSF81665">
    <property type="entry name" value="Calcium ATPase, transmembrane domain M"/>
    <property type="match status" value="1"/>
</dbReference>
<evidence type="ECO:0000259" key="16">
    <source>
        <dbReference type="PROSITE" id="PS50846"/>
    </source>
</evidence>
<evidence type="ECO:0000256" key="11">
    <source>
        <dbReference type="ARBA" id="ARBA00022989"/>
    </source>
</evidence>
<dbReference type="InterPro" id="IPR006122">
    <property type="entry name" value="HMA_Cu_ion-bd"/>
</dbReference>
<dbReference type="NCBIfam" id="TIGR01494">
    <property type="entry name" value="ATPase_P-type"/>
    <property type="match status" value="2"/>
</dbReference>
<keyword evidence="7 15" id="KW-0547">Nucleotide-binding</keyword>
<evidence type="ECO:0000256" key="8">
    <source>
        <dbReference type="ARBA" id="ARBA00022840"/>
    </source>
</evidence>
<evidence type="ECO:0000256" key="3">
    <source>
        <dbReference type="ARBA" id="ARBA00022448"/>
    </source>
</evidence>
<evidence type="ECO:0000313" key="17">
    <source>
        <dbReference type="EMBL" id="KAH7030556.1"/>
    </source>
</evidence>
<dbReference type="InterPro" id="IPR018303">
    <property type="entry name" value="ATPase_P-typ_P_site"/>
</dbReference>
<dbReference type="PRINTS" id="PR00119">
    <property type="entry name" value="CATATPASE"/>
</dbReference>
<dbReference type="InterPro" id="IPR036412">
    <property type="entry name" value="HAD-like_sf"/>
</dbReference>
<dbReference type="NCBIfam" id="TIGR01525">
    <property type="entry name" value="ATPase-IB_hvy"/>
    <property type="match status" value="1"/>
</dbReference>
<protein>
    <submittedName>
        <fullName evidence="17">E1-E2 ATPase-domain-containing protein</fullName>
    </submittedName>
</protein>
<keyword evidence="12" id="KW-0186">Copper</keyword>
<feature type="domain" description="HMA" evidence="16">
    <location>
        <begin position="180"/>
        <end position="245"/>
    </location>
</feature>
<dbReference type="CDD" id="cd02094">
    <property type="entry name" value="P-type_ATPase_Cu-like"/>
    <property type="match status" value="1"/>
</dbReference>
<dbReference type="GO" id="GO:0005507">
    <property type="term" value="F:copper ion binding"/>
    <property type="evidence" value="ECO:0007669"/>
    <property type="project" value="InterPro"/>
</dbReference>
<proteinExistence type="inferred from homology"/>
<dbReference type="SUPFAM" id="SSF81660">
    <property type="entry name" value="Metal cation-transporting ATPase, ATP-binding domain N"/>
    <property type="match status" value="1"/>
</dbReference>
<dbReference type="GO" id="GO:0055070">
    <property type="term" value="P:copper ion homeostasis"/>
    <property type="evidence" value="ECO:0007669"/>
    <property type="project" value="TreeGrafter"/>
</dbReference>
<evidence type="ECO:0000256" key="5">
    <source>
        <dbReference type="ARBA" id="ARBA00022723"/>
    </source>
</evidence>
<evidence type="ECO:0000256" key="14">
    <source>
        <dbReference type="ARBA" id="ARBA00023136"/>
    </source>
</evidence>
<keyword evidence="14 15" id="KW-0472">Membrane</keyword>
<dbReference type="InterPro" id="IPR027256">
    <property type="entry name" value="P-typ_ATPase_IB"/>
</dbReference>
<evidence type="ECO:0000256" key="4">
    <source>
        <dbReference type="ARBA" id="ARBA00022692"/>
    </source>
</evidence>
<feature type="transmembrane region" description="Helical" evidence="15">
    <location>
        <begin position="541"/>
        <end position="563"/>
    </location>
</feature>
<dbReference type="InterPro" id="IPR008250">
    <property type="entry name" value="ATPase_P-typ_transduc_dom_A_sf"/>
</dbReference>
<keyword evidence="10" id="KW-1278">Translocase</keyword>
<dbReference type="Proteomes" id="UP000756346">
    <property type="component" value="Unassembled WGS sequence"/>
</dbReference>
<dbReference type="Pfam" id="PF00403">
    <property type="entry name" value="HMA"/>
    <property type="match status" value="2"/>
</dbReference>
<dbReference type="SFLD" id="SFLDF00027">
    <property type="entry name" value="p-type_atpase"/>
    <property type="match status" value="1"/>
</dbReference>
<evidence type="ECO:0000256" key="13">
    <source>
        <dbReference type="ARBA" id="ARBA00023065"/>
    </source>
</evidence>
<sequence length="1211" mass="131273">MPSPGHSRATTILVRNLHCPSCVASIDESLSTLNPPPLSTSTSIVSQRVVILHPTSLSTSDIIHALEAVGFEIESVTQNTPESGDIVLAEEDYSGGQSAGSILQRLNSSSAHRKHDAREQGALHIERCDACRAELYGDTASMSTDVMEKADKHLRPAASVKGSLTALNSVVSEKPTSAIARATLSIHGMSCSSCVGKITETLRSKPWIRSADVNLLINSATVVFEDKQRINQILETVRSIGYDAELDECEDIESLKPSTSLSPVDTWQASYAIGGMTCSSCVGAINEALERYAWIKKVEVNLLSNSASILFEGKDHQDQISKIIEDAGYTAKLNDMENAGQPKEREHERSVIIQIDGMHCEHCPSRILDALSIYANNMTVVKRPTTADNKMNIKYLPAMPGFTIRHIIGTIAQIDEAFNVSIYHPPTLEERSQKMHHRQQWRIARRLILSVIAAIPTFVIGVVYMGLVPGDNRVQMYLMEPMWAGKATRSEWALFITATPVYFFAADLFHRRMYAEIKALWGPGSKTPILRRFYRFGSMDMLMSLGISIAYFSSIAVLAINATQSAEDHSMGQKGSFFDAVVFLAMFLLMGRLIEAYSKAKAGDAVGLLGSLRPTEAFLVEPLSNDTSPTRESRLISIDQLENGDVVRISNGASPPYDGVVVEGESQFDESSLTGESALVQKTTGDEVFSGTLNKGAPISIRITRLGGDSMLDQIIAAVREGQIRRAPIERVADLITGYFVPIVTLIAICDWVIWLALGLSGVLPDSWMDNNVGGWSFWSLQFAIAVFVIACPCGIGLAAPTALFVGGGLAAQHGILVKGGGEAFQEASHLDCIIFDKTGTITQGGEPSVTNHEFVSKEAAEELVSAVSKLEESSNHPIARAVVAFCSARTTAAVQPMNMEEISGKGMKGSFRTGNNESPAMEVLVGNEVLMADHGVEVADENVATLDSWKRQAKSVVLVAMRNEIGSSGLTVPLPRMTPWKLYMMMATADPLRPEAQEIVRALHDRGVAVWMLSGDNPITAYAVGKMVGIPEENIIAGVLPDQKAERVQYLQKTLQKPQGTSFFEKRDRTSKRAIVAMVGDGINDSPALTVADVGIAVGSGSDIAISSAEFVLISSGLTSLLTLIDLSRTVFRRIKFNFAWALVYNLIALPVAAGVLYPINSNGTHVRLDPVWASLAMALSSVSVVCSSLLMRSKLPFVGFRSSQDRTRK</sequence>
<evidence type="ECO:0000256" key="6">
    <source>
        <dbReference type="ARBA" id="ARBA00022737"/>
    </source>
</evidence>
<comment type="similarity">
    <text evidence="2 15">Belongs to the cation transport ATPase (P-type) (TC 3.A.3) family. Type IB subfamily.</text>
</comment>
<dbReference type="Gene3D" id="3.40.1110.10">
    <property type="entry name" value="Calcium-transporting ATPase, cytoplasmic domain N"/>
    <property type="match status" value="1"/>
</dbReference>
<dbReference type="Pfam" id="PF00702">
    <property type="entry name" value="Hydrolase"/>
    <property type="match status" value="1"/>
</dbReference>
<dbReference type="SUPFAM" id="SSF56784">
    <property type="entry name" value="HAD-like"/>
    <property type="match status" value="1"/>
</dbReference>
<dbReference type="Pfam" id="PF00122">
    <property type="entry name" value="E1-E2_ATPase"/>
    <property type="match status" value="1"/>
</dbReference>
<dbReference type="PANTHER" id="PTHR43520">
    <property type="entry name" value="ATP7, ISOFORM B"/>
    <property type="match status" value="1"/>
</dbReference>
<organism evidence="17 18">
    <name type="scientific">Microdochium trichocladiopsis</name>
    <dbReference type="NCBI Taxonomy" id="1682393"/>
    <lineage>
        <taxon>Eukaryota</taxon>
        <taxon>Fungi</taxon>
        <taxon>Dikarya</taxon>
        <taxon>Ascomycota</taxon>
        <taxon>Pezizomycotina</taxon>
        <taxon>Sordariomycetes</taxon>
        <taxon>Xylariomycetidae</taxon>
        <taxon>Xylariales</taxon>
        <taxon>Microdochiaceae</taxon>
        <taxon>Microdochium</taxon>
    </lineage>
</organism>
<dbReference type="GO" id="GO:0005524">
    <property type="term" value="F:ATP binding"/>
    <property type="evidence" value="ECO:0007669"/>
    <property type="project" value="UniProtKB-UniRule"/>
</dbReference>
<dbReference type="PROSITE" id="PS50846">
    <property type="entry name" value="HMA_2"/>
    <property type="match status" value="2"/>
</dbReference>
<evidence type="ECO:0000256" key="10">
    <source>
        <dbReference type="ARBA" id="ARBA00022967"/>
    </source>
</evidence>
<dbReference type="SFLD" id="SFLDS00003">
    <property type="entry name" value="Haloacid_Dehalogenase"/>
    <property type="match status" value="1"/>
</dbReference>
<dbReference type="Gene3D" id="3.40.50.1000">
    <property type="entry name" value="HAD superfamily/HAD-like"/>
    <property type="match status" value="1"/>
</dbReference>
<gene>
    <name evidence="17" type="ORF">B0I36DRAFT_288069</name>
</gene>
<evidence type="ECO:0000256" key="9">
    <source>
        <dbReference type="ARBA" id="ARBA00022842"/>
    </source>
</evidence>
<dbReference type="InterPro" id="IPR017969">
    <property type="entry name" value="Heavy-metal-associated_CS"/>
</dbReference>
<dbReference type="NCBIfam" id="TIGR00003">
    <property type="entry name" value="copper ion binding protein"/>
    <property type="match status" value="1"/>
</dbReference>
<evidence type="ECO:0000313" key="18">
    <source>
        <dbReference type="Proteomes" id="UP000756346"/>
    </source>
</evidence>
<dbReference type="PROSITE" id="PS00154">
    <property type="entry name" value="ATPASE_E1_E2"/>
    <property type="match status" value="1"/>
</dbReference>
<keyword evidence="8 15" id="KW-0067">ATP-binding</keyword>
<feature type="transmembrane region" description="Helical" evidence="15">
    <location>
        <begin position="1173"/>
        <end position="1193"/>
    </location>
</feature>
<keyword evidence="3" id="KW-0813">Transport</keyword>
<dbReference type="PROSITE" id="PS01047">
    <property type="entry name" value="HMA_1"/>
    <property type="match status" value="2"/>
</dbReference>
<dbReference type="InterPro" id="IPR059000">
    <property type="entry name" value="ATPase_P-type_domA"/>
</dbReference>
<keyword evidence="6" id="KW-0677">Repeat</keyword>
<feature type="transmembrane region" description="Helical" evidence="15">
    <location>
        <begin position="1140"/>
        <end position="1161"/>
    </location>
</feature>
<dbReference type="FunFam" id="2.70.150.10:FF:000068">
    <property type="entry name" value="Copper resistance-associated P-type ATPase"/>
    <property type="match status" value="1"/>
</dbReference>
<dbReference type="GeneID" id="70181180"/>
<dbReference type="InterPro" id="IPR001757">
    <property type="entry name" value="P_typ_ATPase"/>
</dbReference>
<feature type="transmembrane region" description="Helical" evidence="15">
    <location>
        <begin position="575"/>
        <end position="594"/>
    </location>
</feature>
<dbReference type="GO" id="GO:0043682">
    <property type="term" value="F:P-type divalent copper transporter activity"/>
    <property type="evidence" value="ECO:0007669"/>
    <property type="project" value="TreeGrafter"/>
</dbReference>
<dbReference type="AlphaFoldDB" id="A0A9P9BMT5"/>
<keyword evidence="9" id="KW-0460">Magnesium</keyword>